<evidence type="ECO:0000256" key="1">
    <source>
        <dbReference type="ARBA" id="ARBA00004651"/>
    </source>
</evidence>
<feature type="transmembrane region" description="Helical" evidence="7">
    <location>
        <begin position="80"/>
        <end position="99"/>
    </location>
</feature>
<keyword evidence="10" id="KW-1185">Reference proteome</keyword>
<dbReference type="InterPro" id="IPR000326">
    <property type="entry name" value="PAP2/HPO"/>
</dbReference>
<dbReference type="SUPFAM" id="SSF48317">
    <property type="entry name" value="Acid phosphatase/Vanadium-dependent haloperoxidase"/>
    <property type="match status" value="1"/>
</dbReference>
<keyword evidence="5 7" id="KW-1133">Transmembrane helix</keyword>
<reference evidence="9 10" key="1">
    <citation type="submission" date="2020-08" db="EMBL/GenBank/DDBJ databases">
        <title>Cohnella phylogeny.</title>
        <authorList>
            <person name="Dunlap C."/>
        </authorList>
    </citation>
    <scope>NUCLEOTIDE SEQUENCE [LARGE SCALE GENOMIC DNA]</scope>
    <source>
        <strain evidence="9 10">CBP 2801</strain>
    </source>
</reference>
<comment type="subcellular location">
    <subcellularLocation>
        <location evidence="1">Cell membrane</location>
        <topology evidence="1">Multi-pass membrane protein</topology>
    </subcellularLocation>
</comment>
<accession>A0A7X0SJE3</accession>
<evidence type="ECO:0000256" key="2">
    <source>
        <dbReference type="ARBA" id="ARBA00022475"/>
    </source>
</evidence>
<dbReference type="PANTHER" id="PTHR14969:SF62">
    <property type="entry name" value="DECAPRENYLPHOSPHORYL-5-PHOSPHORIBOSE PHOSPHATASE RV3807C-RELATED"/>
    <property type="match status" value="1"/>
</dbReference>
<keyword evidence="4" id="KW-0378">Hydrolase</keyword>
<evidence type="ECO:0000313" key="9">
    <source>
        <dbReference type="EMBL" id="MBB6731056.1"/>
    </source>
</evidence>
<feature type="transmembrane region" description="Helical" evidence="7">
    <location>
        <begin position="50"/>
        <end position="74"/>
    </location>
</feature>
<proteinExistence type="predicted"/>
<dbReference type="SMART" id="SM00014">
    <property type="entry name" value="acidPPc"/>
    <property type="match status" value="1"/>
</dbReference>
<dbReference type="GO" id="GO:0016787">
    <property type="term" value="F:hydrolase activity"/>
    <property type="evidence" value="ECO:0007669"/>
    <property type="project" value="UniProtKB-KW"/>
</dbReference>
<dbReference type="AlphaFoldDB" id="A0A7X0SJE3"/>
<evidence type="ECO:0000313" key="10">
    <source>
        <dbReference type="Proteomes" id="UP000564644"/>
    </source>
</evidence>
<feature type="transmembrane region" description="Helical" evidence="7">
    <location>
        <begin position="175"/>
        <end position="195"/>
    </location>
</feature>
<comment type="caution">
    <text evidence="9">The sequence shown here is derived from an EMBL/GenBank/DDBJ whole genome shotgun (WGS) entry which is preliminary data.</text>
</comment>
<keyword evidence="3 7" id="KW-0812">Transmembrane</keyword>
<keyword evidence="6 7" id="KW-0472">Membrane</keyword>
<dbReference type="PANTHER" id="PTHR14969">
    <property type="entry name" value="SPHINGOSINE-1-PHOSPHATE PHOSPHOHYDROLASE"/>
    <property type="match status" value="1"/>
</dbReference>
<evidence type="ECO:0000259" key="8">
    <source>
        <dbReference type="SMART" id="SM00014"/>
    </source>
</evidence>
<name>A0A7X0SJE3_9BACL</name>
<dbReference type="InterPro" id="IPR036938">
    <property type="entry name" value="PAP2/HPO_sf"/>
</dbReference>
<sequence length="197" mass="21670">MSDILEGRLGQDAPERRLVMERLYRLLERVEMPLFMHVNTKWNRDLWDRLFRILTLLGGATFCLGFSLAAGLLASGPWRAAGWQGLAAVALSHLPVALAKRGAPRRRPYQKYPQANTCRKPLKDPSFPSGHTTAAFAMLTPWMAAAPMLIPLLLPIAVGVALSRVYFGQHYPSDTIAGALLGCSAALLVPLWLSLPL</sequence>
<dbReference type="Proteomes" id="UP000564644">
    <property type="component" value="Unassembled WGS sequence"/>
</dbReference>
<gene>
    <name evidence="9" type="ORF">H7C18_09080</name>
</gene>
<dbReference type="GO" id="GO:0005886">
    <property type="term" value="C:plasma membrane"/>
    <property type="evidence" value="ECO:0007669"/>
    <property type="project" value="UniProtKB-SubCell"/>
</dbReference>
<evidence type="ECO:0000256" key="3">
    <source>
        <dbReference type="ARBA" id="ARBA00022692"/>
    </source>
</evidence>
<organism evidence="9 10">
    <name type="scientific">Cohnella zeiphila</name>
    <dbReference type="NCBI Taxonomy" id="2761120"/>
    <lineage>
        <taxon>Bacteria</taxon>
        <taxon>Bacillati</taxon>
        <taxon>Bacillota</taxon>
        <taxon>Bacilli</taxon>
        <taxon>Bacillales</taxon>
        <taxon>Paenibacillaceae</taxon>
        <taxon>Cohnella</taxon>
    </lineage>
</organism>
<dbReference type="Pfam" id="PF01569">
    <property type="entry name" value="PAP2"/>
    <property type="match status" value="1"/>
</dbReference>
<feature type="transmembrane region" description="Helical" evidence="7">
    <location>
        <begin position="142"/>
        <end position="163"/>
    </location>
</feature>
<evidence type="ECO:0000256" key="6">
    <source>
        <dbReference type="ARBA" id="ARBA00023136"/>
    </source>
</evidence>
<dbReference type="EMBL" id="JACJVO010000009">
    <property type="protein sequence ID" value="MBB6731056.1"/>
    <property type="molecule type" value="Genomic_DNA"/>
</dbReference>
<dbReference type="CDD" id="cd01610">
    <property type="entry name" value="PAP2_like"/>
    <property type="match status" value="1"/>
</dbReference>
<evidence type="ECO:0000256" key="7">
    <source>
        <dbReference type="SAM" id="Phobius"/>
    </source>
</evidence>
<feature type="domain" description="Phosphatidic acid phosphatase type 2/haloperoxidase" evidence="8">
    <location>
        <begin position="84"/>
        <end position="190"/>
    </location>
</feature>
<dbReference type="Gene3D" id="1.20.144.10">
    <property type="entry name" value="Phosphatidic acid phosphatase type 2/haloperoxidase"/>
    <property type="match status" value="1"/>
</dbReference>
<protein>
    <submittedName>
        <fullName evidence="9">Phosphatase PAP2 family protein</fullName>
    </submittedName>
</protein>
<keyword evidence="2" id="KW-1003">Cell membrane</keyword>
<evidence type="ECO:0000256" key="4">
    <source>
        <dbReference type="ARBA" id="ARBA00022801"/>
    </source>
</evidence>
<evidence type="ECO:0000256" key="5">
    <source>
        <dbReference type="ARBA" id="ARBA00022989"/>
    </source>
</evidence>